<feature type="transmembrane region" description="Helical" evidence="7">
    <location>
        <begin position="38"/>
        <end position="66"/>
    </location>
</feature>
<feature type="domain" description="ABC transmembrane type-1" evidence="9">
    <location>
        <begin position="232"/>
        <end position="449"/>
    </location>
</feature>
<dbReference type="PANTHER" id="PTHR30193:SF37">
    <property type="entry name" value="INNER MEMBRANE ABC TRANSPORTER PERMEASE PROTEIN YCJO"/>
    <property type="match status" value="1"/>
</dbReference>
<dbReference type="Gene3D" id="1.10.3720.10">
    <property type="entry name" value="MetI-like"/>
    <property type="match status" value="1"/>
</dbReference>
<feature type="transmembrane region" description="Helical" evidence="7">
    <location>
        <begin position="319"/>
        <end position="339"/>
    </location>
</feature>
<evidence type="ECO:0000259" key="9">
    <source>
        <dbReference type="PROSITE" id="PS50928"/>
    </source>
</evidence>
<keyword evidence="3" id="KW-1003">Cell membrane</keyword>
<feature type="transmembrane region" description="Helical" evidence="7">
    <location>
        <begin position="236"/>
        <end position="259"/>
    </location>
</feature>
<evidence type="ECO:0000256" key="4">
    <source>
        <dbReference type="ARBA" id="ARBA00022692"/>
    </source>
</evidence>
<feature type="transmembrane region" description="Helical" evidence="7">
    <location>
        <begin position="377"/>
        <end position="397"/>
    </location>
</feature>
<keyword evidence="5 7" id="KW-1133">Transmembrane helix</keyword>
<dbReference type="EMBL" id="JBEPLY010000002">
    <property type="protein sequence ID" value="MET3598960.1"/>
    <property type="molecule type" value="Genomic_DNA"/>
</dbReference>
<comment type="subcellular location">
    <subcellularLocation>
        <location evidence="1 7">Cell membrane</location>
        <topology evidence="1 7">Multi-pass membrane protein</topology>
    </subcellularLocation>
</comment>
<evidence type="ECO:0000313" key="11">
    <source>
        <dbReference type="Proteomes" id="UP001549164"/>
    </source>
</evidence>
<evidence type="ECO:0000256" key="2">
    <source>
        <dbReference type="ARBA" id="ARBA00022448"/>
    </source>
</evidence>
<name>A0ABV2I7S3_9HYPH</name>
<dbReference type="PROSITE" id="PS50928">
    <property type="entry name" value="ABC_TM1"/>
    <property type="match status" value="1"/>
</dbReference>
<keyword evidence="2 7" id="KW-0813">Transport</keyword>
<organism evidence="10 11">
    <name type="scientific">Martelella mangrovi</name>
    <dbReference type="NCBI Taxonomy" id="1397477"/>
    <lineage>
        <taxon>Bacteria</taxon>
        <taxon>Pseudomonadati</taxon>
        <taxon>Pseudomonadota</taxon>
        <taxon>Alphaproteobacteria</taxon>
        <taxon>Hyphomicrobiales</taxon>
        <taxon>Aurantimonadaceae</taxon>
        <taxon>Martelella</taxon>
    </lineage>
</organism>
<keyword evidence="6 7" id="KW-0472">Membrane</keyword>
<comment type="similarity">
    <text evidence="7">Belongs to the binding-protein-dependent transport system permease family.</text>
</comment>
<dbReference type="PANTHER" id="PTHR30193">
    <property type="entry name" value="ABC TRANSPORTER PERMEASE PROTEIN"/>
    <property type="match status" value="1"/>
</dbReference>
<dbReference type="CDD" id="cd06261">
    <property type="entry name" value="TM_PBP2"/>
    <property type="match status" value="1"/>
</dbReference>
<evidence type="ECO:0000256" key="1">
    <source>
        <dbReference type="ARBA" id="ARBA00004651"/>
    </source>
</evidence>
<dbReference type="InterPro" id="IPR000515">
    <property type="entry name" value="MetI-like"/>
</dbReference>
<evidence type="ECO:0000256" key="7">
    <source>
        <dbReference type="RuleBase" id="RU363032"/>
    </source>
</evidence>
<reference evidence="10 11" key="1">
    <citation type="submission" date="2024-06" db="EMBL/GenBank/DDBJ databases">
        <title>Genomic Encyclopedia of Type Strains, Phase IV (KMG-IV): sequencing the most valuable type-strain genomes for metagenomic binning, comparative biology and taxonomic classification.</title>
        <authorList>
            <person name="Goeker M."/>
        </authorList>
    </citation>
    <scope>NUCLEOTIDE SEQUENCE [LARGE SCALE GENOMIC DNA]</scope>
    <source>
        <strain evidence="10 11">DSM 28102</strain>
    </source>
</reference>
<sequence>MADNASRKRDNRPGALTRSAGTAAPSDQRERRSRVSPLGTLMLTPTLIFVGIFFLAPIVLTAIFSFTNMTSSTGISGGAYVITPNGLRELAADGIDPAVVAELARSTVVVDKESLAAARAAGVDAGFLDEIEEQLSGQQFVDERAFERELKTLPGRPRRIRELKLAAEPFSRSILNTRFQTRDEASRAITTLAPEIDPADLDRIVNASYTGWVWTTANFEKLKNERETVRVLLNTAFYVSVTLAFSVFFALYLAFAIFYMPPRMGLFFSALWLLPKITPVVLYTLMWKAFTWDNGLVATLAEQFGLPSFNYMKGSVPSAWTIVILVNGFIGVSLGMILFSSALRAIPMQQLWASEVDGASRWQQVRYILLPQMRWPIMFYTCYQTLSLIGSYEQIWLTTNGGPGNTTTVWSLEAFRTALFNYSGNLQYGLGAAMALVLVTGGLVLSITFLRIFRFRELVQKPKIEA</sequence>
<evidence type="ECO:0000256" key="3">
    <source>
        <dbReference type="ARBA" id="ARBA00022475"/>
    </source>
</evidence>
<dbReference type="InterPro" id="IPR051393">
    <property type="entry name" value="ABC_transporter_permease"/>
</dbReference>
<accession>A0ABV2I7S3</accession>
<comment type="caution">
    <text evidence="10">The sequence shown here is derived from an EMBL/GenBank/DDBJ whole genome shotgun (WGS) entry which is preliminary data.</text>
</comment>
<proteinExistence type="inferred from homology"/>
<evidence type="ECO:0000313" key="10">
    <source>
        <dbReference type="EMBL" id="MET3598960.1"/>
    </source>
</evidence>
<dbReference type="Pfam" id="PF00528">
    <property type="entry name" value="BPD_transp_1"/>
    <property type="match status" value="1"/>
</dbReference>
<dbReference type="Proteomes" id="UP001549164">
    <property type="component" value="Unassembled WGS sequence"/>
</dbReference>
<gene>
    <name evidence="10" type="ORF">ABID12_000887</name>
</gene>
<evidence type="ECO:0000256" key="8">
    <source>
        <dbReference type="SAM" id="MobiDB-lite"/>
    </source>
</evidence>
<dbReference type="SUPFAM" id="SSF161098">
    <property type="entry name" value="MetI-like"/>
    <property type="match status" value="1"/>
</dbReference>
<feature type="transmembrane region" description="Helical" evidence="7">
    <location>
        <begin position="266"/>
        <end position="286"/>
    </location>
</feature>
<protein>
    <submittedName>
        <fullName evidence="10">Inositol-phosphate transport system permease protein</fullName>
    </submittedName>
</protein>
<evidence type="ECO:0000256" key="5">
    <source>
        <dbReference type="ARBA" id="ARBA00022989"/>
    </source>
</evidence>
<feature type="region of interest" description="Disordered" evidence="8">
    <location>
        <begin position="1"/>
        <end position="34"/>
    </location>
</feature>
<keyword evidence="4 7" id="KW-0812">Transmembrane</keyword>
<feature type="transmembrane region" description="Helical" evidence="7">
    <location>
        <begin position="428"/>
        <end position="453"/>
    </location>
</feature>
<feature type="compositionally biased region" description="Basic and acidic residues" evidence="8">
    <location>
        <begin position="1"/>
        <end position="12"/>
    </location>
</feature>
<keyword evidence="11" id="KW-1185">Reference proteome</keyword>
<dbReference type="InterPro" id="IPR035906">
    <property type="entry name" value="MetI-like_sf"/>
</dbReference>
<evidence type="ECO:0000256" key="6">
    <source>
        <dbReference type="ARBA" id="ARBA00023136"/>
    </source>
</evidence>